<evidence type="ECO:0000256" key="2">
    <source>
        <dbReference type="ARBA" id="ARBA00022448"/>
    </source>
</evidence>
<evidence type="ECO:0000256" key="7">
    <source>
        <dbReference type="ARBA" id="ARBA00023002"/>
    </source>
</evidence>
<sequence>MAHARALSFRARAGAARATLRERRGRKSSIVARGTTCGKVEKMNAEELEIAMANRETPMVIDFYATWCGPCVLMSAELEKVQERLGDAVRCVKVDTDEETELATQLQIQGLPTLVFVSPDQSKPALRTEGMLPAETVISVIENELS</sequence>
<protein>
    <recommendedName>
        <fullName evidence="11">Thioredoxin domain-containing protein</fullName>
    </recommendedName>
</protein>
<dbReference type="InterPro" id="IPR044182">
    <property type="entry name" value="CITRX"/>
</dbReference>
<accession>A0A1Y5IIS5</accession>
<evidence type="ECO:0000256" key="4">
    <source>
        <dbReference type="ARBA" id="ARBA00022640"/>
    </source>
</evidence>
<keyword evidence="6" id="KW-0249">Electron transport</keyword>
<evidence type="ECO:0000256" key="3">
    <source>
        <dbReference type="ARBA" id="ARBA00022528"/>
    </source>
</evidence>
<keyword evidence="7" id="KW-0560">Oxidoreductase</keyword>
<dbReference type="CDD" id="cd02947">
    <property type="entry name" value="TRX_family"/>
    <property type="match status" value="1"/>
</dbReference>
<dbReference type="PROSITE" id="PS00194">
    <property type="entry name" value="THIOREDOXIN_1"/>
    <property type="match status" value="1"/>
</dbReference>
<dbReference type="PANTHER" id="PTHR47834:SF2">
    <property type="entry name" value="THIOREDOXIN-LIKE PROTEIN CITRX, CHLOROPLASTIC"/>
    <property type="match status" value="1"/>
</dbReference>
<comment type="similarity">
    <text evidence="10">Belongs to the thioredoxin family. Plant CITRX-type subfamily.</text>
</comment>
<feature type="domain" description="Thioredoxin" evidence="11">
    <location>
        <begin position="22"/>
        <end position="146"/>
    </location>
</feature>
<keyword evidence="9" id="KW-0676">Redox-active center</keyword>
<keyword evidence="5" id="KW-0809">Transit peptide</keyword>
<dbReference type="Proteomes" id="UP000195557">
    <property type="component" value="Unassembled WGS sequence"/>
</dbReference>
<organism evidence="12">
    <name type="scientific">Ostreococcus tauri</name>
    <name type="common">Marine green alga</name>
    <dbReference type="NCBI Taxonomy" id="70448"/>
    <lineage>
        <taxon>Eukaryota</taxon>
        <taxon>Viridiplantae</taxon>
        <taxon>Chlorophyta</taxon>
        <taxon>Mamiellophyceae</taxon>
        <taxon>Mamiellales</taxon>
        <taxon>Bathycoccaceae</taxon>
        <taxon>Ostreococcus</taxon>
    </lineage>
</organism>
<dbReference type="FunFam" id="3.40.30.10:FF:000149">
    <property type="entry name" value="Thioredoxin-like protein CITRX, chloroplastic"/>
    <property type="match status" value="1"/>
</dbReference>
<dbReference type="InterPro" id="IPR036249">
    <property type="entry name" value="Thioredoxin-like_sf"/>
</dbReference>
<dbReference type="InterPro" id="IPR013766">
    <property type="entry name" value="Thioredoxin_domain"/>
</dbReference>
<dbReference type="AlphaFoldDB" id="A0A1Y5IIS5"/>
<dbReference type="EMBL" id="KZ155771">
    <property type="protein sequence ID" value="OUS49459.1"/>
    <property type="molecule type" value="Genomic_DNA"/>
</dbReference>
<keyword evidence="2" id="KW-0813">Transport</keyword>
<dbReference type="PANTHER" id="PTHR47834">
    <property type="entry name" value="THIOREDOXIN-LIKE PROTEIN CITRX, CHLOROPLASTIC"/>
    <property type="match status" value="1"/>
</dbReference>
<dbReference type="GO" id="GO:0045454">
    <property type="term" value="P:cell redox homeostasis"/>
    <property type="evidence" value="ECO:0007669"/>
    <property type="project" value="InterPro"/>
</dbReference>
<dbReference type="SUPFAM" id="SSF52833">
    <property type="entry name" value="Thioredoxin-like"/>
    <property type="match status" value="1"/>
</dbReference>
<comment type="subcellular location">
    <subcellularLocation>
        <location evidence="1">Plastid</location>
        <location evidence="1">Chloroplast</location>
    </subcellularLocation>
</comment>
<evidence type="ECO:0000256" key="9">
    <source>
        <dbReference type="ARBA" id="ARBA00023284"/>
    </source>
</evidence>
<dbReference type="Gene3D" id="3.40.30.10">
    <property type="entry name" value="Glutaredoxin"/>
    <property type="match status" value="1"/>
</dbReference>
<name>A0A1Y5IIS5_OSTTA</name>
<keyword evidence="8" id="KW-1015">Disulfide bond</keyword>
<dbReference type="PROSITE" id="PS51352">
    <property type="entry name" value="THIOREDOXIN_2"/>
    <property type="match status" value="1"/>
</dbReference>
<evidence type="ECO:0000259" key="11">
    <source>
        <dbReference type="PROSITE" id="PS51352"/>
    </source>
</evidence>
<gene>
    <name evidence="12" type="ORF">BE221DRAFT_6063</name>
</gene>
<evidence type="ECO:0000256" key="10">
    <source>
        <dbReference type="ARBA" id="ARBA00024039"/>
    </source>
</evidence>
<evidence type="ECO:0000313" key="12">
    <source>
        <dbReference type="EMBL" id="OUS49459.1"/>
    </source>
</evidence>
<reference evidence="12" key="1">
    <citation type="submission" date="2017-04" db="EMBL/GenBank/DDBJ databases">
        <title>Population genomics of picophytoplankton unveils novel chromosome hypervariability.</title>
        <authorList>
            <consortium name="DOE Joint Genome Institute"/>
            <person name="Blanc-Mathieu R."/>
            <person name="Krasovec M."/>
            <person name="Hebrard M."/>
            <person name="Yau S."/>
            <person name="Desgranges E."/>
            <person name="Martin J."/>
            <person name="Schackwitz W."/>
            <person name="Kuo A."/>
            <person name="Salin G."/>
            <person name="Donnadieu C."/>
            <person name="Desdevises Y."/>
            <person name="Sanchez-Ferandin S."/>
            <person name="Moreau H."/>
            <person name="Rivals E."/>
            <person name="Grigoriev I.V."/>
            <person name="Grimsley N."/>
            <person name="Eyre-Walker A."/>
            <person name="Piganeau G."/>
        </authorList>
    </citation>
    <scope>NUCLEOTIDE SEQUENCE [LARGE SCALE GENOMIC DNA]</scope>
    <source>
        <strain evidence="12">RCC 1115</strain>
    </source>
</reference>
<keyword evidence="4" id="KW-0934">Plastid</keyword>
<keyword evidence="3" id="KW-0150">Chloroplast</keyword>
<dbReference type="PRINTS" id="PR00421">
    <property type="entry name" value="THIOREDOXIN"/>
</dbReference>
<dbReference type="InterPro" id="IPR017937">
    <property type="entry name" value="Thioredoxin_CS"/>
</dbReference>
<dbReference type="GO" id="GO:0015035">
    <property type="term" value="F:protein-disulfide reductase activity"/>
    <property type="evidence" value="ECO:0007669"/>
    <property type="project" value="InterPro"/>
</dbReference>
<evidence type="ECO:0000256" key="5">
    <source>
        <dbReference type="ARBA" id="ARBA00022946"/>
    </source>
</evidence>
<evidence type="ECO:0000256" key="1">
    <source>
        <dbReference type="ARBA" id="ARBA00004229"/>
    </source>
</evidence>
<dbReference type="Pfam" id="PF00085">
    <property type="entry name" value="Thioredoxin"/>
    <property type="match status" value="1"/>
</dbReference>
<evidence type="ECO:0000256" key="8">
    <source>
        <dbReference type="ARBA" id="ARBA00023157"/>
    </source>
</evidence>
<dbReference type="GO" id="GO:0009507">
    <property type="term" value="C:chloroplast"/>
    <property type="evidence" value="ECO:0007669"/>
    <property type="project" value="UniProtKB-SubCell"/>
</dbReference>
<proteinExistence type="inferred from homology"/>
<dbReference type="eggNOG" id="KOG0907">
    <property type="taxonomic scope" value="Eukaryota"/>
</dbReference>
<evidence type="ECO:0000256" key="6">
    <source>
        <dbReference type="ARBA" id="ARBA00022982"/>
    </source>
</evidence>